<organism evidence="3 4">
    <name type="scientific">Corynebacterium genitalium ATCC 33030</name>
    <dbReference type="NCBI Taxonomy" id="585529"/>
    <lineage>
        <taxon>Bacteria</taxon>
        <taxon>Bacillati</taxon>
        <taxon>Actinomycetota</taxon>
        <taxon>Actinomycetes</taxon>
        <taxon>Mycobacteriales</taxon>
        <taxon>Corynebacteriaceae</taxon>
        <taxon>Corynebacterium</taxon>
    </lineage>
</organism>
<protein>
    <recommendedName>
        <fullName evidence="2">Plasmid pRiA4b Orf3-like domain-containing protein</fullName>
    </recommendedName>
</protein>
<evidence type="ECO:0000313" key="4">
    <source>
        <dbReference type="Proteomes" id="UP000004208"/>
    </source>
</evidence>
<dbReference type="SUPFAM" id="SSF159941">
    <property type="entry name" value="MM3350-like"/>
    <property type="match status" value="1"/>
</dbReference>
<dbReference type="OrthoDB" id="4390428at2"/>
<dbReference type="InterPro" id="IPR024047">
    <property type="entry name" value="MM3350-like_sf"/>
</dbReference>
<dbReference type="EMBL" id="ACLJ02000001">
    <property type="protein sequence ID" value="EFK55368.1"/>
    <property type="molecule type" value="Genomic_DNA"/>
</dbReference>
<dbReference type="InterPro" id="IPR012912">
    <property type="entry name" value="Plasmid_pRiA4b_Orf3-like"/>
</dbReference>
<dbReference type="RefSeq" id="WP_005287812.1">
    <property type="nucleotide sequence ID" value="NZ_CM000961.1"/>
</dbReference>
<evidence type="ECO:0000256" key="1">
    <source>
        <dbReference type="SAM" id="MobiDB-lite"/>
    </source>
</evidence>
<evidence type="ECO:0000259" key="2">
    <source>
        <dbReference type="Pfam" id="PF07929"/>
    </source>
</evidence>
<gene>
    <name evidence="3" type="ORF">HMPREF0291_10626</name>
</gene>
<feature type="domain" description="Plasmid pRiA4b Orf3-like" evidence="2">
    <location>
        <begin position="2"/>
        <end position="127"/>
    </location>
</feature>
<dbReference type="Pfam" id="PF07929">
    <property type="entry name" value="PRiA4_ORF3"/>
    <property type="match status" value="1"/>
</dbReference>
<proteinExistence type="predicted"/>
<sequence>MIVTLSMTVQGSRPEITRVLNVEDAIDLSGMAALIDAAFGFSGTSDHFFASEDGGSRTLYTDEPTDGELSEHTLTVADIDGMTYFYDPAATWAVSIDVLGTTDVDMPSPMLVDALGPDVLEACGSPDMMSAFHTEALRLAAGLEPDLKVSPLLLSFMPVMSPERLVERLSHAHHPSVAERIAYTAENLFLTNDDELMDDPRAPEIIEGFDSFVQSRPDLQQILDLDPNPERNPTLIAAMSEFFADQASELTEEPDEDTDSDERDEKD</sequence>
<dbReference type="HOGENOM" id="CLU_1040973_0_0_11"/>
<dbReference type="eggNOG" id="ENOG5031I1M">
    <property type="taxonomic scope" value="Bacteria"/>
</dbReference>
<dbReference type="Gene3D" id="3.10.290.30">
    <property type="entry name" value="MM3350-like"/>
    <property type="match status" value="1"/>
</dbReference>
<evidence type="ECO:0000313" key="3">
    <source>
        <dbReference type="EMBL" id="EFK55368.1"/>
    </source>
</evidence>
<feature type="region of interest" description="Disordered" evidence="1">
    <location>
        <begin position="242"/>
        <end position="267"/>
    </location>
</feature>
<keyword evidence="4" id="KW-1185">Reference proteome</keyword>
<dbReference type="STRING" id="585529.HMPREF0291_10626"/>
<dbReference type="AlphaFoldDB" id="D7W988"/>
<accession>D7W988</accession>
<dbReference type="Proteomes" id="UP000004208">
    <property type="component" value="Unassembled WGS sequence"/>
</dbReference>
<name>D7W988_9CORY</name>
<comment type="caution">
    <text evidence="3">The sequence shown here is derived from an EMBL/GenBank/DDBJ whole genome shotgun (WGS) entry which is preliminary data.</text>
</comment>
<feature type="compositionally biased region" description="Acidic residues" evidence="1">
    <location>
        <begin position="250"/>
        <end position="267"/>
    </location>
</feature>
<reference evidence="3" key="1">
    <citation type="submission" date="2010-06" db="EMBL/GenBank/DDBJ databases">
        <authorList>
            <person name="Muzny D."/>
            <person name="Qin X."/>
            <person name="Buhay C."/>
            <person name="Dugan-Rocha S."/>
            <person name="Ding Y."/>
            <person name="Chen G."/>
            <person name="Hawes A."/>
            <person name="Holder M."/>
            <person name="Jhangiani S."/>
            <person name="Johnson A."/>
            <person name="Khan Z."/>
            <person name="Li Z."/>
            <person name="Liu W."/>
            <person name="Liu X."/>
            <person name="Perez L."/>
            <person name="Shen H."/>
            <person name="Wang Q."/>
            <person name="Watt J."/>
            <person name="Xi L."/>
            <person name="Xin Y."/>
            <person name="Zhou J."/>
            <person name="Deng J."/>
            <person name="Jiang H."/>
            <person name="Liu Y."/>
            <person name="Qu J."/>
            <person name="Song X.-Z."/>
            <person name="Zhang L."/>
            <person name="Villasana D."/>
            <person name="Johnson A."/>
            <person name="Liu J."/>
            <person name="Liyanage D."/>
            <person name="Lorensuhewa L."/>
            <person name="Robinson T."/>
            <person name="Song A."/>
            <person name="Song B.-B."/>
            <person name="Dinh H."/>
            <person name="Thornton R."/>
            <person name="Coyle M."/>
            <person name="Francisco L."/>
            <person name="Jackson L."/>
            <person name="Javaid M."/>
            <person name="Korchina V."/>
            <person name="Kovar C."/>
            <person name="Mata R."/>
            <person name="Mathew T."/>
            <person name="Ngo R."/>
            <person name="Nguyen L."/>
            <person name="Nguyen N."/>
            <person name="Okwuonu G."/>
            <person name="Ongeri F."/>
            <person name="Pham C."/>
            <person name="Simmons D."/>
            <person name="Wilczek-Boney K."/>
            <person name="Hale W."/>
            <person name="Jakkamsetti A."/>
            <person name="Pham P."/>
            <person name="Ruth R."/>
            <person name="San Lucas F."/>
            <person name="Warren J."/>
            <person name="Zhang J."/>
            <person name="Zhao Z."/>
            <person name="Zhou C."/>
            <person name="Zhu D."/>
            <person name="Lee S."/>
            <person name="Bess C."/>
            <person name="Blankenburg K."/>
            <person name="Forbes L."/>
            <person name="Fu Q."/>
            <person name="Gubbala S."/>
            <person name="Hirani K."/>
            <person name="Jayaseelan J.C."/>
            <person name="Lara F."/>
            <person name="Munidasa M."/>
            <person name="Palculict T."/>
            <person name="Patil S."/>
            <person name="Pu L.-L."/>
            <person name="Saada N."/>
            <person name="Tang L."/>
            <person name="Weissenberger G."/>
            <person name="Zhu Y."/>
            <person name="Hemphill L."/>
            <person name="Shang Y."/>
            <person name="Youmans B."/>
            <person name="Ayvaz T."/>
            <person name="Ross M."/>
            <person name="Santibanez J."/>
            <person name="Aqrawi P."/>
            <person name="Gross S."/>
            <person name="Joshi V."/>
            <person name="Fowler G."/>
            <person name="Nazareth L."/>
            <person name="Reid J."/>
            <person name="Worley K."/>
            <person name="Petrosino J."/>
            <person name="Highlander S."/>
            <person name="Gibbs R."/>
        </authorList>
    </citation>
    <scope>NUCLEOTIDE SEQUENCE [LARGE SCALE GENOMIC DNA]</scope>
    <source>
        <strain evidence="3">ATCC 33030</strain>
    </source>
</reference>